<dbReference type="Pfam" id="PF01740">
    <property type="entry name" value="STAS"/>
    <property type="match status" value="1"/>
</dbReference>
<dbReference type="PANTHER" id="PTHR33495">
    <property type="entry name" value="ANTI-SIGMA FACTOR ANTAGONIST TM_1081-RELATED-RELATED"/>
    <property type="match status" value="1"/>
</dbReference>
<evidence type="ECO:0000256" key="1">
    <source>
        <dbReference type="ARBA" id="ARBA00009013"/>
    </source>
</evidence>
<reference evidence="3" key="1">
    <citation type="journal article" date="2020" name="Biotechnol. Biofuels">
        <title>New insights from the biogas microbiome by comprehensive genome-resolved metagenomics of nearly 1600 species originating from multiple anaerobic digesters.</title>
        <authorList>
            <person name="Campanaro S."/>
            <person name="Treu L."/>
            <person name="Rodriguez-R L.M."/>
            <person name="Kovalovszki A."/>
            <person name="Ziels R.M."/>
            <person name="Maus I."/>
            <person name="Zhu X."/>
            <person name="Kougias P.G."/>
            <person name="Basile A."/>
            <person name="Luo G."/>
            <person name="Schluter A."/>
            <person name="Konstantinidis K.T."/>
            <person name="Angelidaki I."/>
        </authorList>
    </citation>
    <scope>NUCLEOTIDE SEQUENCE</scope>
    <source>
        <strain evidence="3">AS06rmzACSIP_7</strain>
    </source>
</reference>
<evidence type="ECO:0000313" key="4">
    <source>
        <dbReference type="Proteomes" id="UP000777265"/>
    </source>
</evidence>
<dbReference type="AlphaFoldDB" id="A0A351U877"/>
<dbReference type="InterPro" id="IPR003658">
    <property type="entry name" value="Anti-sigma_ant"/>
</dbReference>
<accession>A0A351U877</accession>
<dbReference type="GO" id="GO:0043856">
    <property type="term" value="F:anti-sigma factor antagonist activity"/>
    <property type="evidence" value="ECO:0007669"/>
    <property type="project" value="InterPro"/>
</dbReference>
<gene>
    <name evidence="3" type="ORF">GXY80_00365</name>
</gene>
<sequence>MKFDAKKEKGFTVVSITGRMDAVTTPEAEGKLTGLIDAGERELVVDLQGLDYISSAGLRGILATAKRLKAEQGDIVFANLQGHVTEVFKISGFHSLFRIFDSVNAAVDGLRRA</sequence>
<dbReference type="InterPro" id="IPR002645">
    <property type="entry name" value="STAS_dom"/>
</dbReference>
<evidence type="ECO:0000256" key="2">
    <source>
        <dbReference type="RuleBase" id="RU003749"/>
    </source>
</evidence>
<dbReference type="Proteomes" id="UP000777265">
    <property type="component" value="Unassembled WGS sequence"/>
</dbReference>
<name>A0A351U877_9BACT</name>
<organism evidence="3 4">
    <name type="scientific">Syntrophorhabdus aromaticivorans</name>
    <dbReference type="NCBI Taxonomy" id="328301"/>
    <lineage>
        <taxon>Bacteria</taxon>
        <taxon>Pseudomonadati</taxon>
        <taxon>Thermodesulfobacteriota</taxon>
        <taxon>Syntrophorhabdia</taxon>
        <taxon>Syntrophorhabdales</taxon>
        <taxon>Syntrophorhabdaceae</taxon>
        <taxon>Syntrophorhabdus</taxon>
    </lineage>
</organism>
<comment type="similarity">
    <text evidence="1 2">Belongs to the anti-sigma-factor antagonist family.</text>
</comment>
<evidence type="ECO:0000313" key="3">
    <source>
        <dbReference type="EMBL" id="NLW33921.1"/>
    </source>
</evidence>
<dbReference type="Gene3D" id="3.30.750.24">
    <property type="entry name" value="STAS domain"/>
    <property type="match status" value="1"/>
</dbReference>
<dbReference type="SUPFAM" id="SSF52091">
    <property type="entry name" value="SpoIIaa-like"/>
    <property type="match status" value="1"/>
</dbReference>
<dbReference type="PROSITE" id="PS50801">
    <property type="entry name" value="STAS"/>
    <property type="match status" value="1"/>
</dbReference>
<dbReference type="EMBL" id="JAAYEE010000008">
    <property type="protein sequence ID" value="NLW33921.1"/>
    <property type="molecule type" value="Genomic_DNA"/>
</dbReference>
<reference evidence="3" key="2">
    <citation type="submission" date="2020-01" db="EMBL/GenBank/DDBJ databases">
        <authorList>
            <person name="Campanaro S."/>
        </authorList>
    </citation>
    <scope>NUCLEOTIDE SEQUENCE</scope>
    <source>
        <strain evidence="3">AS06rmzACSIP_7</strain>
    </source>
</reference>
<dbReference type="CDD" id="cd07043">
    <property type="entry name" value="STAS_anti-anti-sigma_factors"/>
    <property type="match status" value="1"/>
</dbReference>
<dbReference type="STRING" id="909663.GCA_000512235_02317"/>
<dbReference type="NCBIfam" id="TIGR00377">
    <property type="entry name" value="ant_ant_sig"/>
    <property type="match status" value="1"/>
</dbReference>
<dbReference type="InterPro" id="IPR036513">
    <property type="entry name" value="STAS_dom_sf"/>
</dbReference>
<dbReference type="PANTHER" id="PTHR33495:SF14">
    <property type="entry name" value="ANTI-SIGMA FACTOR ANTAGONIST"/>
    <property type="match status" value="1"/>
</dbReference>
<comment type="caution">
    <text evidence="3">The sequence shown here is derived from an EMBL/GenBank/DDBJ whole genome shotgun (WGS) entry which is preliminary data.</text>
</comment>
<protein>
    <recommendedName>
        <fullName evidence="2">Anti-sigma factor antagonist</fullName>
    </recommendedName>
</protein>
<proteinExistence type="inferred from homology"/>